<evidence type="ECO:0000256" key="1">
    <source>
        <dbReference type="ARBA" id="ARBA00004651"/>
    </source>
</evidence>
<dbReference type="SUPFAM" id="SSF82866">
    <property type="entry name" value="Multidrug efflux transporter AcrB transmembrane domain"/>
    <property type="match status" value="2"/>
</dbReference>
<evidence type="ECO:0000256" key="4">
    <source>
        <dbReference type="ARBA" id="ARBA00022475"/>
    </source>
</evidence>
<evidence type="ECO:0000313" key="10">
    <source>
        <dbReference type="Proteomes" id="UP001595840"/>
    </source>
</evidence>
<evidence type="ECO:0000256" key="3">
    <source>
        <dbReference type="ARBA" id="ARBA00022448"/>
    </source>
</evidence>
<dbReference type="EMBL" id="JBHSCX010000015">
    <property type="protein sequence ID" value="MFC4363104.1"/>
    <property type="molecule type" value="Genomic_DNA"/>
</dbReference>
<evidence type="ECO:0000256" key="8">
    <source>
        <dbReference type="SAM" id="Phobius"/>
    </source>
</evidence>
<feature type="transmembrane region" description="Helical" evidence="8">
    <location>
        <begin position="369"/>
        <end position="387"/>
    </location>
</feature>
<keyword evidence="5 8" id="KW-0812">Transmembrane</keyword>
<dbReference type="Gene3D" id="1.20.1640.10">
    <property type="entry name" value="Multidrug efflux transporter AcrB transmembrane domain"/>
    <property type="match status" value="2"/>
</dbReference>
<evidence type="ECO:0000256" key="5">
    <source>
        <dbReference type="ARBA" id="ARBA00022692"/>
    </source>
</evidence>
<feature type="transmembrane region" description="Helical" evidence="8">
    <location>
        <begin position="875"/>
        <end position="894"/>
    </location>
</feature>
<accession>A0ABV8V6I7</accession>
<dbReference type="PRINTS" id="PR00702">
    <property type="entry name" value="ACRIFLAVINRP"/>
</dbReference>
<dbReference type="InterPro" id="IPR004763">
    <property type="entry name" value="CusA-like"/>
</dbReference>
<feature type="transmembrane region" description="Helical" evidence="8">
    <location>
        <begin position="393"/>
        <end position="414"/>
    </location>
</feature>
<feature type="transmembrane region" description="Helical" evidence="8">
    <location>
        <begin position="453"/>
        <end position="472"/>
    </location>
</feature>
<evidence type="ECO:0000313" key="9">
    <source>
        <dbReference type="EMBL" id="MFC4363104.1"/>
    </source>
</evidence>
<dbReference type="PANTHER" id="PTHR32063">
    <property type="match status" value="1"/>
</dbReference>
<comment type="caution">
    <text evidence="9">The sequence shown here is derived from an EMBL/GenBank/DDBJ whole genome shotgun (WGS) entry which is preliminary data.</text>
</comment>
<feature type="transmembrane region" description="Helical" evidence="8">
    <location>
        <begin position="536"/>
        <end position="555"/>
    </location>
</feature>
<feature type="transmembrane region" description="Helical" evidence="8">
    <location>
        <begin position="12"/>
        <end position="31"/>
    </location>
</feature>
<dbReference type="PANTHER" id="PTHR32063:SF24">
    <property type="entry name" value="CATION EFFLUX SYSTEM (ACRB_ACRD_ACRF FAMILY)"/>
    <property type="match status" value="1"/>
</dbReference>
<feature type="transmembrane region" description="Helical" evidence="8">
    <location>
        <begin position="971"/>
        <end position="992"/>
    </location>
</feature>
<gene>
    <name evidence="9" type="ORF">ACFOX3_12375</name>
</gene>
<feature type="transmembrane region" description="Helical" evidence="8">
    <location>
        <begin position="1004"/>
        <end position="1027"/>
    </location>
</feature>
<dbReference type="Gene3D" id="3.30.70.1440">
    <property type="entry name" value="Multidrug efflux transporter AcrB pore domain"/>
    <property type="match status" value="1"/>
</dbReference>
<protein>
    <submittedName>
        <fullName evidence="9">Efflux RND transporter permease subunit</fullName>
    </submittedName>
</protein>
<evidence type="ECO:0000256" key="7">
    <source>
        <dbReference type="ARBA" id="ARBA00023136"/>
    </source>
</evidence>
<name>A0ABV8V6I7_9GAMM</name>
<comment type="similarity">
    <text evidence="2">Belongs to the resistance-nodulation-cell division (RND) (TC 2.A.6) family.</text>
</comment>
<sequence>MINAIVRLSIERRYLVMSLMLVLIGIGVWSYQHLPIDAVPDITNVQVQINTEAPGFSPLEAEQRITFPVETALYGLPALDYTRSLSRYGLSQVTVVFKEGTDIYHARNLIDERLSAIKGALPLGLEPEMGPIATGLGEIFVYTIEASPSATQKNGEPYDAMALREVQDWVIKPQLAQVPGVVEINTIGGYDKQYHVLPDPQRLLEMGATLDQVANALRRNNSNRGAGYIERNGQQLLVRSPGQLASITEIENVVVGLLGNVPITVKDVADVAIGKELRTGAATRDGRETVMGTAMMLVGENPRIVAQDVARKLEAIRPSLPSGVKVEAVYDRTTLVDKTIATVQKNLVEGALLVILVLFVLLGNIRAALITAAVIPLSMLATLTGMVRTGVSANLMSLGALDFGLIVDGAVIIVENCIRRLSESQHQNGKQLDLRERLHLVYSATGEVIRPSLFGVAIITVVYIPIFSLTGVEGKMFHPMAATVVMALLSAMLLSLTFVPAAVALFMGGKISETESRIIVVSKSLYRPVLEAAFRLRWLVLGSASALMLLCAWLLTTLGSEFIPQLGEGDIALHALRIPGTGLEQSVKMQEILESRIKEFPEVDKVYAKIGTPEVATDPMPPSVADNFVILKPRSEWPNPDRSKADLVTAMEAAVTQLPGNNYEFTQPIQMRFNELISGVRTDLGIKVFGDDLDQLVATANDILEIVEAIDGAADARVEQVTGLPMLSIVPKRMTLARYGLSLDELQDFVAAGVGGEEAGLIYEGDRRFKLMVRLPELLRTDIDSLAFLPIALPNGDFVPLSEVADMELKPAPAQISRENGKRRVVVTANVRERDLGGFVDEVKLKINEQLELPSGYWLAYGGTFEQMESASQRLAIVVPVTLLIIIGLLVMAFGSLKDSLIIFTGVPLALTGGVLALWFRDMPLSISAGVGFIALSGVAVLNGLVMLAFIRDLWHETGDLARSVIDGALIRLRPVLMTALVASLGFIPMALNTGTGAEVQRPLATVVIGGIISSTLLTLFVLPILYQWVHRRDKERASA</sequence>
<dbReference type="InterPro" id="IPR027463">
    <property type="entry name" value="AcrB_DN_DC_subdom"/>
</dbReference>
<dbReference type="Gene3D" id="3.30.70.1320">
    <property type="entry name" value="Multidrug efflux transporter AcrB pore domain like"/>
    <property type="match status" value="1"/>
</dbReference>
<organism evidence="9 10">
    <name type="scientific">Simiduia curdlanivorans</name>
    <dbReference type="NCBI Taxonomy" id="1492769"/>
    <lineage>
        <taxon>Bacteria</taxon>
        <taxon>Pseudomonadati</taxon>
        <taxon>Pseudomonadota</taxon>
        <taxon>Gammaproteobacteria</taxon>
        <taxon>Cellvibrionales</taxon>
        <taxon>Cellvibrionaceae</taxon>
        <taxon>Simiduia</taxon>
    </lineage>
</organism>
<dbReference type="SUPFAM" id="SSF82714">
    <property type="entry name" value="Multidrug efflux transporter AcrB TolC docking domain, DN and DC subdomains"/>
    <property type="match status" value="2"/>
</dbReference>
<comment type="subcellular location">
    <subcellularLocation>
        <location evidence="1">Cell membrane</location>
        <topology evidence="1">Multi-pass membrane protein</topology>
    </subcellularLocation>
</comment>
<feature type="transmembrane region" description="Helical" evidence="8">
    <location>
        <begin position="346"/>
        <end position="362"/>
    </location>
</feature>
<keyword evidence="7 8" id="KW-0472">Membrane</keyword>
<keyword evidence="6 8" id="KW-1133">Transmembrane helix</keyword>
<dbReference type="NCBIfam" id="TIGR00914">
    <property type="entry name" value="2A0601"/>
    <property type="match status" value="1"/>
</dbReference>
<dbReference type="RefSeq" id="WP_290265113.1">
    <property type="nucleotide sequence ID" value="NZ_JAUFQG010000006.1"/>
</dbReference>
<evidence type="ECO:0000256" key="6">
    <source>
        <dbReference type="ARBA" id="ARBA00022989"/>
    </source>
</evidence>
<reference evidence="10" key="1">
    <citation type="journal article" date="2019" name="Int. J. Syst. Evol. Microbiol.">
        <title>The Global Catalogue of Microorganisms (GCM) 10K type strain sequencing project: providing services to taxonomists for standard genome sequencing and annotation.</title>
        <authorList>
            <consortium name="The Broad Institute Genomics Platform"/>
            <consortium name="The Broad Institute Genome Sequencing Center for Infectious Disease"/>
            <person name="Wu L."/>
            <person name="Ma J."/>
        </authorList>
    </citation>
    <scope>NUCLEOTIDE SEQUENCE [LARGE SCALE GENOMIC DNA]</scope>
    <source>
        <strain evidence="10">CECT 8570</strain>
    </source>
</reference>
<keyword evidence="4" id="KW-1003">Cell membrane</keyword>
<proteinExistence type="inferred from homology"/>
<dbReference type="InterPro" id="IPR001036">
    <property type="entry name" value="Acrflvin-R"/>
</dbReference>
<keyword evidence="10" id="KW-1185">Reference proteome</keyword>
<feature type="transmembrane region" description="Helical" evidence="8">
    <location>
        <begin position="484"/>
        <end position="507"/>
    </location>
</feature>
<dbReference type="Proteomes" id="UP001595840">
    <property type="component" value="Unassembled WGS sequence"/>
</dbReference>
<evidence type="ECO:0000256" key="2">
    <source>
        <dbReference type="ARBA" id="ARBA00010942"/>
    </source>
</evidence>
<dbReference type="Pfam" id="PF00873">
    <property type="entry name" value="ACR_tran"/>
    <property type="match status" value="1"/>
</dbReference>
<dbReference type="Gene3D" id="3.30.2090.10">
    <property type="entry name" value="Multidrug efflux transporter AcrB TolC docking domain, DN and DC subdomains"/>
    <property type="match status" value="2"/>
</dbReference>
<feature type="transmembrane region" description="Helical" evidence="8">
    <location>
        <begin position="901"/>
        <end position="920"/>
    </location>
</feature>
<dbReference type="SUPFAM" id="SSF82693">
    <property type="entry name" value="Multidrug efflux transporter AcrB pore domain, PN1, PN2, PC1 and PC2 subdomains"/>
    <property type="match status" value="3"/>
</dbReference>
<feature type="transmembrane region" description="Helical" evidence="8">
    <location>
        <begin position="926"/>
        <end position="951"/>
    </location>
</feature>
<keyword evidence="3" id="KW-0813">Transport</keyword>
<dbReference type="Gene3D" id="3.30.70.1430">
    <property type="entry name" value="Multidrug efflux transporter AcrB pore domain"/>
    <property type="match status" value="2"/>
</dbReference>